<dbReference type="RefSeq" id="XP_021081749.2">
    <property type="nucleotide sequence ID" value="XM_021226090.2"/>
</dbReference>
<dbReference type="AlphaFoldDB" id="A0A3Q0CP19"/>
<name>A0A3Q0CP19_MESAU</name>
<accession>A0A3Q0CP19</accession>
<evidence type="ECO:0000256" key="1">
    <source>
        <dbReference type="ARBA" id="ARBA00006399"/>
    </source>
</evidence>
<dbReference type="InterPro" id="IPR004832">
    <property type="entry name" value="TCL1_MTCP1"/>
</dbReference>
<dbReference type="InterPro" id="IPR036672">
    <property type="entry name" value="TCL1_MTCP1_sf"/>
</dbReference>
<dbReference type="KEGG" id="maua:110340571"/>
<dbReference type="SUPFAM" id="SSF50904">
    <property type="entry name" value="Oncogene products"/>
    <property type="match status" value="1"/>
</dbReference>
<evidence type="ECO:0000313" key="3">
    <source>
        <dbReference type="RefSeq" id="XP_021081749.2"/>
    </source>
</evidence>
<protein>
    <submittedName>
        <fullName evidence="3">Protein TCL1B3-like</fullName>
    </submittedName>
</protein>
<reference evidence="3" key="1">
    <citation type="submission" date="2025-08" db="UniProtKB">
        <authorList>
            <consortium name="RefSeq"/>
        </authorList>
    </citation>
    <scope>IDENTIFICATION</scope>
    <source>
        <tissue evidence="3">Liver</tissue>
    </source>
</reference>
<dbReference type="GeneID" id="110340571"/>
<dbReference type="Pfam" id="PF01840">
    <property type="entry name" value="TCL1_MTCP1"/>
    <property type="match status" value="1"/>
</dbReference>
<comment type="similarity">
    <text evidence="1">Belongs to the TCL1 family.</text>
</comment>
<dbReference type="Proteomes" id="UP000886700">
    <property type="component" value="Unplaced"/>
</dbReference>
<gene>
    <name evidence="3" type="primary">LOC110340571</name>
</gene>
<organism evidence="2 3">
    <name type="scientific">Mesocricetus auratus</name>
    <name type="common">Golden hamster</name>
    <dbReference type="NCBI Taxonomy" id="10036"/>
    <lineage>
        <taxon>Eukaryota</taxon>
        <taxon>Metazoa</taxon>
        <taxon>Chordata</taxon>
        <taxon>Craniata</taxon>
        <taxon>Vertebrata</taxon>
        <taxon>Euteleostomi</taxon>
        <taxon>Mammalia</taxon>
        <taxon>Eutheria</taxon>
        <taxon>Euarchontoglires</taxon>
        <taxon>Glires</taxon>
        <taxon>Rodentia</taxon>
        <taxon>Myomorpha</taxon>
        <taxon>Muroidea</taxon>
        <taxon>Cricetidae</taxon>
        <taxon>Cricetinae</taxon>
        <taxon>Mesocricetus</taxon>
    </lineage>
</organism>
<dbReference type="Gene3D" id="2.40.15.10">
    <property type="entry name" value="TCL1/MTCP1"/>
    <property type="match status" value="1"/>
</dbReference>
<dbReference type="GO" id="GO:0043539">
    <property type="term" value="F:protein serine/threonine kinase activator activity"/>
    <property type="evidence" value="ECO:0007669"/>
    <property type="project" value="InterPro"/>
</dbReference>
<evidence type="ECO:0000313" key="2">
    <source>
        <dbReference type="Proteomes" id="UP000886700"/>
    </source>
</evidence>
<keyword evidence="2" id="KW-1185">Reference proteome</keyword>
<sequence>MVVSLGFTPDHPIHSRPESPMTVTLCWVNECCQEPLSSFSSCLTCLPVMWKICSQSLYSGTDSRLWKLVHSFLVDTTRYLVLEMENQPGRGNPSGPYPLHPH</sequence>
<proteinExistence type="inferred from homology"/>